<dbReference type="AlphaFoldDB" id="A0AAV2YIM7"/>
<evidence type="ECO:0000256" key="1">
    <source>
        <dbReference type="ARBA" id="ARBA00004127"/>
    </source>
</evidence>
<gene>
    <name evidence="10" type="ORF">N0F65_005524</name>
</gene>
<dbReference type="PANTHER" id="PTHR12174">
    <property type="entry name" value="SIGNAL PEPTIDE PEPTIDASE"/>
    <property type="match status" value="1"/>
</dbReference>
<dbReference type="Proteomes" id="UP001146120">
    <property type="component" value="Unassembled WGS sequence"/>
</dbReference>
<dbReference type="GO" id="GO:0042500">
    <property type="term" value="F:aspartic endopeptidase activity, intramembrane cleaving"/>
    <property type="evidence" value="ECO:0007669"/>
    <property type="project" value="InterPro"/>
</dbReference>
<keyword evidence="3 8" id="KW-0812">Transmembrane</keyword>
<evidence type="ECO:0008006" key="12">
    <source>
        <dbReference type="Google" id="ProtNLM"/>
    </source>
</evidence>
<dbReference type="EMBL" id="DAKRPA010000339">
    <property type="protein sequence ID" value="DAZ93174.1"/>
    <property type="molecule type" value="Genomic_DNA"/>
</dbReference>
<comment type="subcellular location">
    <subcellularLocation>
        <location evidence="1">Endomembrane system</location>
        <topology evidence="1">Multi-pass membrane protein</topology>
    </subcellularLocation>
</comment>
<feature type="transmembrane region" description="Helical" evidence="8">
    <location>
        <begin position="442"/>
        <end position="463"/>
    </location>
</feature>
<dbReference type="InterPro" id="IPR007369">
    <property type="entry name" value="Peptidase_A22B_SPP"/>
</dbReference>
<feature type="transmembrane region" description="Helical" evidence="8">
    <location>
        <begin position="252"/>
        <end position="272"/>
    </location>
</feature>
<feature type="transmembrane region" description="Helical" evidence="8">
    <location>
        <begin position="387"/>
        <end position="407"/>
    </location>
</feature>
<dbReference type="PANTHER" id="PTHR12174:SF75">
    <property type="entry name" value="SIGNAL PEPTIDE PEPTIDASE-LIKE 2"/>
    <property type="match status" value="1"/>
</dbReference>
<keyword evidence="9" id="KW-0732">Signal</keyword>
<sequence>MRAVELLLCWVCWCVSVASGAEVDFVQACVGHTAADAECIDLFAVAGAEFGAQLSRVSPQQQADPPLPLLAATPSQDCMAVELDQRMNASAAFALLIPRDGHCSFAQTTAAAERAGAALIIVRDTVDGAMASAQSAGSAAFDCGSGSALVSVNASSFSASTHADGEALACYSSLLCMSATCVPTGQHKQHMNEICCLRNALVRMIGGDSTEAAQNVSAVFMSYRDATALESMMVNGVLHVFVRAFNSEENPWNVSMFLTWILGVLIVVGAAYHSCSKERQFSYQSVGKALVALDHASPRGDDSGYVSIDDQEQPAWTTQGGDRDEERIELTTMHAVYFLVGASSMLLLVYYGHIILFVQVLFAVGTAAAIAQLVTVPLCLKFCPVDASWAVPLGGVWAFLVSSLWFAERDSGNVWPLQDAMCVALVFVFIDTIHLPSLRVGACLLCVAFFYDVFFVYFSPLVFGSNVMVDVASGGGNVRLKGADYCERYPQASECHHQSMPMVLTIPLLFSFYGGNALLGLGDIIIPGLLVSFCMRYDYCMAYPLSRMYFCVASVSYGVSLLLANVMAIVLRDVVAGQPALMYIVPIMLVSVIGFAFWRGELQEMWNGPSCLSMEQLPSPRSRDDVREREPILKKA</sequence>
<comment type="similarity">
    <text evidence="2">Belongs to the peptidase A22B family.</text>
</comment>
<proteinExistence type="inferred from homology"/>
<keyword evidence="4" id="KW-0378">Hydrolase</keyword>
<evidence type="ECO:0000256" key="6">
    <source>
        <dbReference type="ARBA" id="ARBA00023136"/>
    </source>
</evidence>
<evidence type="ECO:0000256" key="9">
    <source>
        <dbReference type="SAM" id="SignalP"/>
    </source>
</evidence>
<organism evidence="10 11">
    <name type="scientific">Lagenidium giganteum</name>
    <dbReference type="NCBI Taxonomy" id="4803"/>
    <lineage>
        <taxon>Eukaryota</taxon>
        <taxon>Sar</taxon>
        <taxon>Stramenopiles</taxon>
        <taxon>Oomycota</taxon>
        <taxon>Peronosporomycetes</taxon>
        <taxon>Pythiales</taxon>
        <taxon>Pythiaceae</taxon>
    </lineage>
</organism>
<evidence type="ECO:0000256" key="5">
    <source>
        <dbReference type="ARBA" id="ARBA00022989"/>
    </source>
</evidence>
<dbReference type="Pfam" id="PF04258">
    <property type="entry name" value="Peptidase_A22B"/>
    <property type="match status" value="1"/>
</dbReference>
<feature type="region of interest" description="Disordered" evidence="7">
    <location>
        <begin position="615"/>
        <end position="636"/>
    </location>
</feature>
<keyword evidence="11" id="KW-1185">Reference proteome</keyword>
<accession>A0AAV2YIM7</accession>
<feature type="transmembrane region" description="Helical" evidence="8">
    <location>
        <begin position="510"/>
        <end position="535"/>
    </location>
</feature>
<keyword evidence="6 8" id="KW-0472">Membrane</keyword>
<dbReference type="GO" id="GO:0098554">
    <property type="term" value="C:cytoplasmic side of endoplasmic reticulum membrane"/>
    <property type="evidence" value="ECO:0007669"/>
    <property type="project" value="TreeGrafter"/>
</dbReference>
<dbReference type="SMART" id="SM00730">
    <property type="entry name" value="PSN"/>
    <property type="match status" value="1"/>
</dbReference>
<feature type="transmembrane region" description="Helical" evidence="8">
    <location>
        <begin position="335"/>
        <end position="354"/>
    </location>
</feature>
<evidence type="ECO:0000256" key="7">
    <source>
        <dbReference type="SAM" id="MobiDB-lite"/>
    </source>
</evidence>
<feature type="transmembrane region" description="Helical" evidence="8">
    <location>
        <begin position="580"/>
        <end position="598"/>
    </location>
</feature>
<feature type="transmembrane region" description="Helical" evidence="8">
    <location>
        <begin position="547"/>
        <end position="568"/>
    </location>
</feature>
<evidence type="ECO:0000256" key="4">
    <source>
        <dbReference type="ARBA" id="ARBA00022801"/>
    </source>
</evidence>
<dbReference type="GO" id="GO:0033619">
    <property type="term" value="P:membrane protein proteolysis"/>
    <property type="evidence" value="ECO:0007669"/>
    <property type="project" value="TreeGrafter"/>
</dbReference>
<evidence type="ECO:0000256" key="3">
    <source>
        <dbReference type="ARBA" id="ARBA00022692"/>
    </source>
</evidence>
<reference evidence="10" key="2">
    <citation type="journal article" date="2023" name="Microbiol Resour">
        <title>Decontamination and Annotation of the Draft Genome Sequence of the Oomycete Lagenidium giganteum ARSEF 373.</title>
        <authorList>
            <person name="Morgan W.R."/>
            <person name="Tartar A."/>
        </authorList>
    </citation>
    <scope>NUCLEOTIDE SEQUENCE</scope>
    <source>
        <strain evidence="10">ARSEF 373</strain>
    </source>
</reference>
<feature type="transmembrane region" description="Helical" evidence="8">
    <location>
        <begin position="413"/>
        <end position="430"/>
    </location>
</feature>
<evidence type="ECO:0000256" key="8">
    <source>
        <dbReference type="SAM" id="Phobius"/>
    </source>
</evidence>
<reference evidence="10" key="1">
    <citation type="submission" date="2022-11" db="EMBL/GenBank/DDBJ databases">
        <authorList>
            <person name="Morgan W.R."/>
            <person name="Tartar A."/>
        </authorList>
    </citation>
    <scope>NUCLEOTIDE SEQUENCE</scope>
    <source>
        <strain evidence="10">ARSEF 373</strain>
    </source>
</reference>
<dbReference type="GO" id="GO:0005765">
    <property type="term" value="C:lysosomal membrane"/>
    <property type="evidence" value="ECO:0007669"/>
    <property type="project" value="TreeGrafter"/>
</dbReference>
<comment type="caution">
    <text evidence="10">The sequence shown here is derived from an EMBL/GenBank/DDBJ whole genome shotgun (WGS) entry which is preliminary data.</text>
</comment>
<feature type="compositionally biased region" description="Basic and acidic residues" evidence="7">
    <location>
        <begin position="621"/>
        <end position="636"/>
    </location>
</feature>
<dbReference type="GO" id="GO:0030660">
    <property type="term" value="C:Golgi-associated vesicle membrane"/>
    <property type="evidence" value="ECO:0007669"/>
    <property type="project" value="TreeGrafter"/>
</dbReference>
<evidence type="ECO:0000313" key="10">
    <source>
        <dbReference type="EMBL" id="DAZ93174.1"/>
    </source>
</evidence>
<dbReference type="GO" id="GO:0098553">
    <property type="term" value="C:lumenal side of endoplasmic reticulum membrane"/>
    <property type="evidence" value="ECO:0007669"/>
    <property type="project" value="TreeGrafter"/>
</dbReference>
<evidence type="ECO:0000313" key="11">
    <source>
        <dbReference type="Proteomes" id="UP001146120"/>
    </source>
</evidence>
<evidence type="ECO:0000256" key="2">
    <source>
        <dbReference type="ARBA" id="ARBA00006859"/>
    </source>
</evidence>
<protein>
    <recommendedName>
        <fullName evidence="12">PA domain-containing protein</fullName>
    </recommendedName>
</protein>
<feature type="transmembrane region" description="Helical" evidence="8">
    <location>
        <begin position="360"/>
        <end position="380"/>
    </location>
</feature>
<name>A0AAV2YIM7_9STRA</name>
<feature type="chain" id="PRO_5043920873" description="PA domain-containing protein" evidence="9">
    <location>
        <begin position="21"/>
        <end position="636"/>
    </location>
</feature>
<keyword evidence="5 8" id="KW-1133">Transmembrane helix</keyword>
<dbReference type="InterPro" id="IPR006639">
    <property type="entry name" value="Preselin/SPP"/>
</dbReference>
<dbReference type="Gene3D" id="3.50.30.30">
    <property type="match status" value="1"/>
</dbReference>
<feature type="signal peptide" evidence="9">
    <location>
        <begin position="1"/>
        <end position="20"/>
    </location>
</feature>